<name>A0A0F9HEU8_9ZZZZ</name>
<reference evidence="2" key="1">
    <citation type="journal article" date="2015" name="Nature">
        <title>Complex archaea that bridge the gap between prokaryotes and eukaryotes.</title>
        <authorList>
            <person name="Spang A."/>
            <person name="Saw J.H."/>
            <person name="Jorgensen S.L."/>
            <person name="Zaremba-Niedzwiedzka K."/>
            <person name="Martijn J."/>
            <person name="Lind A.E."/>
            <person name="van Eijk R."/>
            <person name="Schleper C."/>
            <person name="Guy L."/>
            <person name="Ettema T.J."/>
        </authorList>
    </citation>
    <scope>NUCLEOTIDE SEQUENCE</scope>
</reference>
<dbReference type="Pfam" id="PF07963">
    <property type="entry name" value="N_methyl"/>
    <property type="match status" value="1"/>
</dbReference>
<dbReference type="EMBL" id="LAZR01017129">
    <property type="protein sequence ID" value="KKM01682.1"/>
    <property type="molecule type" value="Genomic_DNA"/>
</dbReference>
<dbReference type="Gene3D" id="3.30.700.10">
    <property type="entry name" value="Glycoprotein, Type 4 Pilin"/>
    <property type="match status" value="1"/>
</dbReference>
<organism evidence="2">
    <name type="scientific">marine sediment metagenome</name>
    <dbReference type="NCBI Taxonomy" id="412755"/>
    <lineage>
        <taxon>unclassified sequences</taxon>
        <taxon>metagenomes</taxon>
        <taxon>ecological metagenomes</taxon>
    </lineage>
</organism>
<evidence type="ECO:0008006" key="3">
    <source>
        <dbReference type="Google" id="ProtNLM"/>
    </source>
</evidence>
<sequence>MMLVQNKKQRGFTLIELLVALVLLALIATSAAPLMQVSAKRDKEQELKRALWQVRDAIDDFKQAVEDGRIEQSDELSGYPTSLAQLVEGMEDQLDPDHKKIYFLRRIPRDPFATDTNASNSNTWGKRSYESSFDDKEAGDDVYDIYSLSEAVGLNQQPYREW</sequence>
<dbReference type="SUPFAM" id="SSF54523">
    <property type="entry name" value="Pili subunits"/>
    <property type="match status" value="1"/>
</dbReference>
<accession>A0A0F9HEU8</accession>
<protein>
    <recommendedName>
        <fullName evidence="3">Type II secretion system protein GspG C-terminal domain-containing protein</fullName>
    </recommendedName>
</protein>
<feature type="compositionally biased region" description="Basic and acidic residues" evidence="1">
    <location>
        <begin position="127"/>
        <end position="136"/>
    </location>
</feature>
<feature type="region of interest" description="Disordered" evidence="1">
    <location>
        <begin position="114"/>
        <end position="136"/>
    </location>
</feature>
<dbReference type="PROSITE" id="PS00409">
    <property type="entry name" value="PROKAR_NTER_METHYL"/>
    <property type="match status" value="1"/>
</dbReference>
<evidence type="ECO:0000313" key="2">
    <source>
        <dbReference type="EMBL" id="KKM01682.1"/>
    </source>
</evidence>
<comment type="caution">
    <text evidence="2">The sequence shown here is derived from an EMBL/GenBank/DDBJ whole genome shotgun (WGS) entry which is preliminary data.</text>
</comment>
<gene>
    <name evidence="2" type="ORF">LCGC14_1791980</name>
</gene>
<dbReference type="NCBIfam" id="TIGR02532">
    <property type="entry name" value="IV_pilin_GFxxxE"/>
    <property type="match status" value="1"/>
</dbReference>
<evidence type="ECO:0000256" key="1">
    <source>
        <dbReference type="SAM" id="MobiDB-lite"/>
    </source>
</evidence>
<dbReference type="InterPro" id="IPR012902">
    <property type="entry name" value="N_methyl_site"/>
</dbReference>
<dbReference type="InterPro" id="IPR045584">
    <property type="entry name" value="Pilin-like"/>
</dbReference>
<dbReference type="AlphaFoldDB" id="A0A0F9HEU8"/>
<feature type="compositionally biased region" description="Polar residues" evidence="1">
    <location>
        <begin position="114"/>
        <end position="125"/>
    </location>
</feature>
<proteinExistence type="predicted"/>